<proteinExistence type="inferred from homology"/>
<comment type="similarity">
    <text evidence="1">Belongs to the ABC transporter superfamily.</text>
</comment>
<evidence type="ECO:0000256" key="1">
    <source>
        <dbReference type="ARBA" id="ARBA00005417"/>
    </source>
</evidence>
<evidence type="ECO:0000313" key="9">
    <source>
        <dbReference type="EMBL" id="ASC03039.1"/>
    </source>
</evidence>
<dbReference type="PANTHER" id="PTHR42798">
    <property type="entry name" value="LIPOPROTEIN-RELEASING SYSTEM ATP-BINDING PROTEIN LOLD"/>
    <property type="match status" value="1"/>
</dbReference>
<evidence type="ECO:0000256" key="7">
    <source>
        <dbReference type="ARBA" id="ARBA00023136"/>
    </source>
</evidence>
<dbReference type="Proteomes" id="UP000196759">
    <property type="component" value="Chromosome"/>
</dbReference>
<organism evidence="9 11">
    <name type="scientific">Fusobacterium nucleatum subsp. polymorphum</name>
    <name type="common">Fusobacterium polymorphum</name>
    <dbReference type="NCBI Taxonomy" id="76857"/>
    <lineage>
        <taxon>Bacteria</taxon>
        <taxon>Fusobacteriati</taxon>
        <taxon>Fusobacteriota</taxon>
        <taxon>Fusobacteriia</taxon>
        <taxon>Fusobacteriales</taxon>
        <taxon>Fusobacteriaceae</taxon>
        <taxon>Fusobacterium</taxon>
    </lineage>
</organism>
<evidence type="ECO:0000313" key="12">
    <source>
        <dbReference type="Proteomes" id="UP000224507"/>
    </source>
</evidence>
<dbReference type="InterPro" id="IPR003593">
    <property type="entry name" value="AAA+_ATPase"/>
</dbReference>
<keyword evidence="5 9" id="KW-0067">ATP-binding</keyword>
<dbReference type="EMBL" id="NIRO01000009">
    <property type="protein sequence ID" value="PHI14707.1"/>
    <property type="molecule type" value="Genomic_DNA"/>
</dbReference>
<evidence type="ECO:0000256" key="4">
    <source>
        <dbReference type="ARBA" id="ARBA00022741"/>
    </source>
</evidence>
<dbReference type="Pfam" id="PF00005">
    <property type="entry name" value="ABC_tran"/>
    <property type="match status" value="1"/>
</dbReference>
<dbReference type="AlphaFoldDB" id="A0A1Z3CHE6"/>
<keyword evidence="4" id="KW-0547">Nucleotide-binding</keyword>
<reference evidence="9 11" key="1">
    <citation type="submission" date="2017-06" db="EMBL/GenBank/DDBJ databases">
        <title>Draft genome sequence of Fusobacterium nucleatum subsp. polymorphum KCOM 1260 (=ChDC F218).</title>
        <authorList>
            <person name="Kook J.-K."/>
            <person name="Park S.-N."/>
            <person name="Lim Y.K."/>
            <person name="Roh H."/>
        </authorList>
    </citation>
    <scope>NUCLEOTIDE SEQUENCE [LARGE SCALE GENOMIC DNA]</scope>
    <source>
        <strain evidence="9">KCOM 1260</strain>
        <strain evidence="11">KCOM 1260 (ChDC F218)</strain>
    </source>
</reference>
<dbReference type="InterPro" id="IPR003439">
    <property type="entry name" value="ABC_transporter-like_ATP-bd"/>
</dbReference>
<dbReference type="GO" id="GO:0044874">
    <property type="term" value="P:lipoprotein localization to outer membrane"/>
    <property type="evidence" value="ECO:0007669"/>
    <property type="project" value="UniProtKB-ARBA"/>
</dbReference>
<accession>A0A1Z3CHE6</accession>
<gene>
    <name evidence="9" type="ORF">CBG50_06805</name>
    <name evidence="10" type="ORF">CBG56_07855</name>
</gene>
<dbReference type="SUPFAM" id="SSF52540">
    <property type="entry name" value="P-loop containing nucleoside triphosphate hydrolases"/>
    <property type="match status" value="1"/>
</dbReference>
<dbReference type="FunFam" id="3.40.50.300:FF:000230">
    <property type="entry name" value="Lipoprotein-releasing system ATP-binding protein LolD"/>
    <property type="match status" value="1"/>
</dbReference>
<dbReference type="SMART" id="SM00382">
    <property type="entry name" value="AAA"/>
    <property type="match status" value="1"/>
</dbReference>
<evidence type="ECO:0000256" key="5">
    <source>
        <dbReference type="ARBA" id="ARBA00022840"/>
    </source>
</evidence>
<keyword evidence="2" id="KW-0813">Transport</keyword>
<dbReference type="Gene3D" id="3.40.50.300">
    <property type="entry name" value="P-loop containing nucleotide triphosphate hydrolases"/>
    <property type="match status" value="1"/>
</dbReference>
<dbReference type="PROSITE" id="PS00211">
    <property type="entry name" value="ABC_TRANSPORTER_1"/>
    <property type="match status" value="1"/>
</dbReference>
<dbReference type="PANTHER" id="PTHR42798:SF7">
    <property type="entry name" value="ALPHA-D-RIBOSE 1-METHYLPHOSPHONATE 5-TRIPHOSPHATE SYNTHASE SUBUNIT PHNL"/>
    <property type="match status" value="1"/>
</dbReference>
<keyword evidence="9" id="KW-0449">Lipoprotein</keyword>
<dbReference type="PROSITE" id="PS50893">
    <property type="entry name" value="ABC_TRANSPORTER_2"/>
    <property type="match status" value="1"/>
</dbReference>
<dbReference type="InterPro" id="IPR017911">
    <property type="entry name" value="MacB-like_ATP-bd"/>
</dbReference>
<dbReference type="GO" id="GO:0089705">
    <property type="term" value="P:protein localization to outer membrane"/>
    <property type="evidence" value="ECO:0007669"/>
    <property type="project" value="UniProtKB-ARBA"/>
</dbReference>
<keyword evidence="6" id="KW-1278">Translocase</keyword>
<dbReference type="Proteomes" id="UP000224507">
    <property type="component" value="Unassembled WGS sequence"/>
</dbReference>
<dbReference type="InterPro" id="IPR027417">
    <property type="entry name" value="P-loop_NTPase"/>
</dbReference>
<evidence type="ECO:0000256" key="6">
    <source>
        <dbReference type="ARBA" id="ARBA00022967"/>
    </source>
</evidence>
<reference evidence="10 12" key="2">
    <citation type="submission" date="2017-06" db="EMBL/GenBank/DDBJ databases">
        <title>Draft genome sequence of Fusobacterium nucleatum subsp. polymorphum KCOM 1274 (=ChDC F309).</title>
        <authorList>
            <person name="Kook J.-K."/>
            <person name="Park S.-N."/>
            <person name="Lim Y.K."/>
            <person name="Roh H."/>
        </authorList>
    </citation>
    <scope>NUCLEOTIDE SEQUENCE [LARGE SCALE GENOMIC DNA]</scope>
    <source>
        <strain evidence="10">KCOM 1274</strain>
        <strain evidence="12">KCOM 1274 (ChDC F309)</strain>
    </source>
</reference>
<dbReference type="CDD" id="cd03255">
    <property type="entry name" value="ABC_MJ0796_LolCDE_FtsE"/>
    <property type="match status" value="1"/>
</dbReference>
<protein>
    <submittedName>
        <fullName evidence="9">Lipoprotein-releasing system ATP-binding protein LolD</fullName>
    </submittedName>
</protein>
<dbReference type="InterPro" id="IPR017871">
    <property type="entry name" value="ABC_transporter-like_CS"/>
</dbReference>
<feature type="domain" description="ABC transporter" evidence="8">
    <location>
        <begin position="14"/>
        <end position="233"/>
    </location>
</feature>
<evidence type="ECO:0000256" key="2">
    <source>
        <dbReference type="ARBA" id="ARBA00022448"/>
    </source>
</evidence>
<sequence length="233" mass="26740">MKMWRHLDMNNIIMKLEDIDKFYVETGNKLHILKKLNLEVKRGEFVSILGKSGSGKSTLLNIMGLLDKIDGGKIWIDNKEVSSLNEMERNNIKNHFLGFVFQFHYLMSEFTALENVMIPALLNNFKNKAEIEKEAKELLEIVGLAERIKHKPNQLSGGEKQRVAIARAMINKPKLILADEPTGNLDEDTGELIFSLFRKINKEHNQSIVVVTHARDLSQVTDRQIYLKRGVLE</sequence>
<dbReference type="GO" id="GO:0016887">
    <property type="term" value="F:ATP hydrolysis activity"/>
    <property type="evidence" value="ECO:0007669"/>
    <property type="project" value="InterPro"/>
</dbReference>
<evidence type="ECO:0000256" key="3">
    <source>
        <dbReference type="ARBA" id="ARBA00022475"/>
    </source>
</evidence>
<evidence type="ECO:0000313" key="11">
    <source>
        <dbReference type="Proteomes" id="UP000196759"/>
    </source>
</evidence>
<keyword evidence="3" id="KW-1003">Cell membrane</keyword>
<evidence type="ECO:0000259" key="8">
    <source>
        <dbReference type="PROSITE" id="PS50893"/>
    </source>
</evidence>
<dbReference type="EMBL" id="CP021934">
    <property type="protein sequence ID" value="ASC03039.1"/>
    <property type="molecule type" value="Genomic_DNA"/>
</dbReference>
<keyword evidence="11" id="KW-1185">Reference proteome</keyword>
<keyword evidence="7" id="KW-0472">Membrane</keyword>
<dbReference type="GO" id="GO:0005524">
    <property type="term" value="F:ATP binding"/>
    <property type="evidence" value="ECO:0007669"/>
    <property type="project" value="UniProtKB-KW"/>
</dbReference>
<name>A0A1Z3CHE6_FUSNP</name>
<evidence type="ECO:0000313" key="10">
    <source>
        <dbReference type="EMBL" id="PHI14707.1"/>
    </source>
</evidence>